<feature type="region of interest" description="Disordered" evidence="3">
    <location>
        <begin position="355"/>
        <end position="381"/>
    </location>
</feature>
<feature type="region of interest" description="Disordered" evidence="3">
    <location>
        <begin position="956"/>
        <end position="1015"/>
    </location>
</feature>
<accession>A0AA38UTL5</accession>
<feature type="region of interest" description="Disordered" evidence="3">
    <location>
        <begin position="616"/>
        <end position="670"/>
    </location>
</feature>
<feature type="compositionally biased region" description="Basic and acidic residues" evidence="3">
    <location>
        <begin position="1006"/>
        <end position="1015"/>
    </location>
</feature>
<dbReference type="InterPro" id="IPR035979">
    <property type="entry name" value="RBD_domain_sf"/>
</dbReference>
<evidence type="ECO:0000313" key="5">
    <source>
        <dbReference type="EMBL" id="KAJ3985224.1"/>
    </source>
</evidence>
<dbReference type="CDD" id="cd00590">
    <property type="entry name" value="RRM_SF"/>
    <property type="match status" value="1"/>
</dbReference>
<evidence type="ECO:0000256" key="2">
    <source>
        <dbReference type="PROSITE-ProRule" id="PRU00176"/>
    </source>
</evidence>
<dbReference type="EMBL" id="MU801967">
    <property type="protein sequence ID" value="KAJ3985224.1"/>
    <property type="molecule type" value="Genomic_DNA"/>
</dbReference>
<evidence type="ECO:0000256" key="3">
    <source>
        <dbReference type="SAM" id="MobiDB-lite"/>
    </source>
</evidence>
<dbReference type="SMART" id="SM00360">
    <property type="entry name" value="RRM"/>
    <property type="match status" value="2"/>
</dbReference>
<dbReference type="InterPro" id="IPR012677">
    <property type="entry name" value="Nucleotide-bd_a/b_plait_sf"/>
</dbReference>
<sequence length="1015" mass="110246">MPPKLSVRTWGTRFDSLPPSSPPLVSPNSSVVAATEDGDQPLCGDSPAIKKAEKTPHDASVFVGSLPINIDLKELGVLLSQHLAEFAQVKAVKVIHDSKGGVCAFVQCEDADSASKLIQTLQSSASKPFFGRILRFEAARAHRSLLISYRTPTQKIISTDNDTSSEKTVELTLPSAMRINKFRNSKSAAIFYNDEAIHMERQAGSMSTTTYDVTFFKAPVLCDAATLKAICGFFGPLEYFQSSTAQGSDGSNNEDPPSFPAPHDAPRKPDMDQGCFEVKWTHRDNCMSALTTLRRVPHLTVTWAHAAPDREAPHSNGPNHPYPIFPRMRAVSSSGHSPALFNGVAPRYNVTNPDDWDVVSHPPSMQRGTKSRPHTRDCNPEPVCLETDFPPLVDQKTHLQSDFDDVWIENKPAVDSGKKVEESFDDGSSFNTSPPGVLLERLSDVHPLRSNLNYRSVSISASIPDASQELELQLTPALARSPVTPKTPGFLFPPTPTSFHGERPLFSKSDHESSYNIEGMSSEQILDPTTLFVGGLEMRGPGGPGAWDEAKVYHLFEKYGGVESVNVIRPSSGKAAFAFVKFGNAEGPARAVAELHNRVVEGRPLRVQLRDCNPSRSPFRAYRGRGRYPYSHGHQFRQNAQSELKRDKSVDASSGESASDIKSHPELPSVEPVYESVKAVPDAATVHHRPDAEHFTQTQGPEAYREWYEVENQLPAPAATPPVGASYTPEGGLGTSYPLPAFYAPGSWLPPHVQYPLAFYPPMYAVAPNLQPPRYSGSSGSDLSGPVSGPPSMPPVPWNTSVNYGYIPYQGITTRPPDQTSQNQPPVTPAGFFRDEAGTLLAVYPTASISQYIANNPNQSSPPPAVAVAVPATVPSPIPVPSVQAWAPPGPPTFGLGHGQLPPRVAPFSNQSSGWIDPAQLMNQGHHVHSLPPPLGMPMIGAPPFRGGFHGGIGQTNGHKRQGRREHFHGKRNGGPRGRRSSIAISDPHVDRQMNGNQQAIGDWTHWPEARQDVG</sequence>
<proteinExistence type="predicted"/>
<feature type="compositionally biased region" description="Basic residues" evidence="3">
    <location>
        <begin position="958"/>
        <end position="980"/>
    </location>
</feature>
<feature type="domain" description="RRM" evidence="4">
    <location>
        <begin position="59"/>
        <end position="141"/>
    </location>
</feature>
<dbReference type="SUPFAM" id="SSF54928">
    <property type="entry name" value="RNA-binding domain, RBD"/>
    <property type="match status" value="2"/>
</dbReference>
<dbReference type="GO" id="GO:0003729">
    <property type="term" value="F:mRNA binding"/>
    <property type="evidence" value="ECO:0007669"/>
    <property type="project" value="TreeGrafter"/>
</dbReference>
<dbReference type="Pfam" id="PF00076">
    <property type="entry name" value="RRM_1"/>
    <property type="match status" value="1"/>
</dbReference>
<feature type="region of interest" description="Disordered" evidence="3">
    <location>
        <begin position="244"/>
        <end position="272"/>
    </location>
</feature>
<protein>
    <recommendedName>
        <fullName evidence="4">RRM domain-containing protein</fullName>
    </recommendedName>
</protein>
<dbReference type="Gene3D" id="3.30.70.330">
    <property type="match status" value="2"/>
</dbReference>
<name>A0AA38UTL5_9AGAR</name>
<dbReference type="InterPro" id="IPR000504">
    <property type="entry name" value="RRM_dom"/>
</dbReference>
<reference evidence="5" key="1">
    <citation type="submission" date="2022-08" db="EMBL/GenBank/DDBJ databases">
        <authorList>
            <consortium name="DOE Joint Genome Institute"/>
            <person name="Min B."/>
            <person name="Riley R."/>
            <person name="Sierra-Patev S."/>
            <person name="Naranjo-Ortiz M."/>
            <person name="Looney B."/>
            <person name="Konkel Z."/>
            <person name="Slot J.C."/>
            <person name="Sakamoto Y."/>
            <person name="Steenwyk J.L."/>
            <person name="Rokas A."/>
            <person name="Carro J."/>
            <person name="Camarero S."/>
            <person name="Ferreira P."/>
            <person name="Molpeceres G."/>
            <person name="Ruiz-Duenas F.J."/>
            <person name="Serrano A."/>
            <person name="Henrissat B."/>
            <person name="Drula E."/>
            <person name="Hughes K.W."/>
            <person name="Mata J.L."/>
            <person name="Ishikawa N.K."/>
            <person name="Vargas-Isla R."/>
            <person name="Ushijima S."/>
            <person name="Smith C.A."/>
            <person name="Ahrendt S."/>
            <person name="Andreopoulos W."/>
            <person name="He G."/>
            <person name="Labutti K."/>
            <person name="Lipzen A."/>
            <person name="Ng V."/>
            <person name="Sandor L."/>
            <person name="Barry K."/>
            <person name="Martinez A.T."/>
            <person name="Xiao Y."/>
            <person name="Gibbons J.G."/>
            <person name="Terashima K."/>
            <person name="Hibbett D.S."/>
            <person name="Grigoriev I.V."/>
        </authorList>
    </citation>
    <scope>NUCLEOTIDE SEQUENCE</scope>
    <source>
        <strain evidence="5">TFB7829</strain>
    </source>
</reference>
<evidence type="ECO:0000313" key="6">
    <source>
        <dbReference type="Proteomes" id="UP001163850"/>
    </source>
</evidence>
<feature type="region of interest" description="Disordered" evidence="3">
    <location>
        <begin position="1"/>
        <end position="39"/>
    </location>
</feature>
<feature type="domain" description="RRM" evidence="4">
    <location>
        <begin position="529"/>
        <end position="612"/>
    </location>
</feature>
<comment type="caution">
    <text evidence="5">The sequence shown here is derived from an EMBL/GenBank/DDBJ whole genome shotgun (WGS) entry which is preliminary data.</text>
</comment>
<gene>
    <name evidence="5" type="ORF">F5890DRAFT_1553334</name>
</gene>
<dbReference type="PANTHER" id="PTHR48025">
    <property type="entry name" value="OS02G0815200 PROTEIN"/>
    <property type="match status" value="1"/>
</dbReference>
<dbReference type="PANTHER" id="PTHR48025:SF1">
    <property type="entry name" value="RRM DOMAIN-CONTAINING PROTEIN"/>
    <property type="match status" value="1"/>
</dbReference>
<evidence type="ECO:0000256" key="1">
    <source>
        <dbReference type="ARBA" id="ARBA00022884"/>
    </source>
</evidence>
<organism evidence="5 6">
    <name type="scientific">Lentinula detonsa</name>
    <dbReference type="NCBI Taxonomy" id="2804962"/>
    <lineage>
        <taxon>Eukaryota</taxon>
        <taxon>Fungi</taxon>
        <taxon>Dikarya</taxon>
        <taxon>Basidiomycota</taxon>
        <taxon>Agaricomycotina</taxon>
        <taxon>Agaricomycetes</taxon>
        <taxon>Agaricomycetidae</taxon>
        <taxon>Agaricales</taxon>
        <taxon>Marasmiineae</taxon>
        <taxon>Omphalotaceae</taxon>
        <taxon>Lentinula</taxon>
    </lineage>
</organism>
<keyword evidence="1 2" id="KW-0694">RNA-binding</keyword>
<evidence type="ECO:0000259" key="4">
    <source>
        <dbReference type="PROSITE" id="PS50102"/>
    </source>
</evidence>
<dbReference type="PROSITE" id="PS50102">
    <property type="entry name" value="RRM"/>
    <property type="match status" value="2"/>
</dbReference>
<dbReference type="InterPro" id="IPR050502">
    <property type="entry name" value="Euk_RNA-bind_prot"/>
</dbReference>
<dbReference type="Proteomes" id="UP001163850">
    <property type="component" value="Unassembled WGS sequence"/>
</dbReference>
<feature type="compositionally biased region" description="Polar residues" evidence="3">
    <location>
        <begin position="244"/>
        <end position="255"/>
    </location>
</feature>
<dbReference type="AlphaFoldDB" id="A0AA38UTL5"/>